<organism evidence="1">
    <name type="scientific">marine sediment metagenome</name>
    <dbReference type="NCBI Taxonomy" id="412755"/>
    <lineage>
        <taxon>unclassified sequences</taxon>
        <taxon>metagenomes</taxon>
        <taxon>ecological metagenomes</taxon>
    </lineage>
</organism>
<gene>
    <name evidence="1" type="ORF">S03H2_36332</name>
</gene>
<comment type="caution">
    <text evidence="1">The sequence shown here is derived from an EMBL/GenBank/DDBJ whole genome shotgun (WGS) entry which is preliminary data.</text>
</comment>
<dbReference type="EMBL" id="BARU01022286">
    <property type="protein sequence ID" value="GAH55071.1"/>
    <property type="molecule type" value="Genomic_DNA"/>
</dbReference>
<proteinExistence type="predicted"/>
<dbReference type="AlphaFoldDB" id="X1GAZ8"/>
<sequence>MALGEHGPKNYQSDIDELLLEQSHDTEIFPESAGRKVEFTAGSANLWSEWAVVQDDTSGTPIKLSDRGTSNMHISAVNIEGLSVDDKRYMIEIAYGDS</sequence>
<feature type="non-terminal residue" evidence="1">
    <location>
        <position position="98"/>
    </location>
</feature>
<evidence type="ECO:0000313" key="1">
    <source>
        <dbReference type="EMBL" id="GAH55071.1"/>
    </source>
</evidence>
<reference evidence="1" key="1">
    <citation type="journal article" date="2014" name="Front. Microbiol.">
        <title>High frequency of phylogenetically diverse reductive dehalogenase-homologous genes in deep subseafloor sedimentary metagenomes.</title>
        <authorList>
            <person name="Kawai M."/>
            <person name="Futagami T."/>
            <person name="Toyoda A."/>
            <person name="Takaki Y."/>
            <person name="Nishi S."/>
            <person name="Hori S."/>
            <person name="Arai W."/>
            <person name="Tsubouchi T."/>
            <person name="Morono Y."/>
            <person name="Uchiyama I."/>
            <person name="Ito T."/>
            <person name="Fujiyama A."/>
            <person name="Inagaki F."/>
            <person name="Takami H."/>
        </authorList>
    </citation>
    <scope>NUCLEOTIDE SEQUENCE</scope>
    <source>
        <strain evidence="1">Expedition CK06-06</strain>
    </source>
</reference>
<name>X1GAZ8_9ZZZZ</name>
<protein>
    <submittedName>
        <fullName evidence="1">Uncharacterized protein</fullName>
    </submittedName>
</protein>
<accession>X1GAZ8</accession>